<sequence>MLADIFTIAVSILLLAVAEAALYPQPVTNSWAKRPLYPPIRTSGPRRYAEETSVYLQDICSTTCVAEINESAFEEQYLNESVFGRTYCGFGYELDEEKRDTYIAAESFEDCQEVCCKKIEAEPDTITCLYHDLRASGGEPVCAKSNQVVNTDLNFQKTTKCSQDPHCPGEYSFCGSVCCEETGSRCNAEGQEYAGNLMCVYYSLAQIEKERGCKESNNFAFEKTMTNSFMPRSAYSSYNSYESKCTSDDGQPALEAEAIRLNNAESIFCDIDTPASFYCPYSTASTPSSIAIDRMCAAYEQYIEYFGQSSEDSCDAINAYAKESAMADNNLPATFDNDEGSEEYERTVEEQFAQVKENGCLYPFESGFICPYFCGYSSMGDCEF</sequence>
<evidence type="ECO:0000313" key="3">
    <source>
        <dbReference type="Proteomes" id="UP000054560"/>
    </source>
</evidence>
<name>A0A0L0G3N7_9EUKA</name>
<organism evidence="2 3">
    <name type="scientific">Sphaeroforma arctica JP610</name>
    <dbReference type="NCBI Taxonomy" id="667725"/>
    <lineage>
        <taxon>Eukaryota</taxon>
        <taxon>Ichthyosporea</taxon>
        <taxon>Ichthyophonida</taxon>
        <taxon>Sphaeroforma</taxon>
    </lineage>
</organism>
<proteinExistence type="predicted"/>
<evidence type="ECO:0000313" key="2">
    <source>
        <dbReference type="EMBL" id="KNC83474.1"/>
    </source>
</evidence>
<dbReference type="EMBL" id="KQ241831">
    <property type="protein sequence ID" value="KNC83474.1"/>
    <property type="molecule type" value="Genomic_DNA"/>
</dbReference>
<dbReference type="GeneID" id="25904787"/>
<dbReference type="RefSeq" id="XP_014157376.1">
    <property type="nucleotide sequence ID" value="XM_014301901.1"/>
</dbReference>
<gene>
    <name evidence="2" type="ORF">SARC_04283</name>
</gene>
<keyword evidence="3" id="KW-1185">Reference proteome</keyword>
<keyword evidence="1" id="KW-0732">Signal</keyword>
<feature type="signal peptide" evidence="1">
    <location>
        <begin position="1"/>
        <end position="20"/>
    </location>
</feature>
<reference evidence="2 3" key="1">
    <citation type="submission" date="2011-02" db="EMBL/GenBank/DDBJ databases">
        <title>The Genome Sequence of Sphaeroforma arctica JP610.</title>
        <authorList>
            <consortium name="The Broad Institute Genome Sequencing Platform"/>
            <person name="Russ C."/>
            <person name="Cuomo C."/>
            <person name="Young S.K."/>
            <person name="Zeng Q."/>
            <person name="Gargeya S."/>
            <person name="Alvarado L."/>
            <person name="Berlin A."/>
            <person name="Chapman S.B."/>
            <person name="Chen Z."/>
            <person name="Freedman E."/>
            <person name="Gellesch M."/>
            <person name="Goldberg J."/>
            <person name="Griggs A."/>
            <person name="Gujja S."/>
            <person name="Heilman E."/>
            <person name="Heiman D."/>
            <person name="Howarth C."/>
            <person name="Mehta T."/>
            <person name="Neiman D."/>
            <person name="Pearson M."/>
            <person name="Roberts A."/>
            <person name="Saif S."/>
            <person name="Shea T."/>
            <person name="Shenoy N."/>
            <person name="Sisk P."/>
            <person name="Stolte C."/>
            <person name="Sykes S."/>
            <person name="White J."/>
            <person name="Yandava C."/>
            <person name="Burger G."/>
            <person name="Gray M.W."/>
            <person name="Holland P.W.H."/>
            <person name="King N."/>
            <person name="Lang F.B.F."/>
            <person name="Roger A.J."/>
            <person name="Ruiz-Trillo I."/>
            <person name="Haas B."/>
            <person name="Nusbaum C."/>
            <person name="Birren B."/>
        </authorList>
    </citation>
    <scope>NUCLEOTIDE SEQUENCE [LARGE SCALE GENOMIC DNA]</scope>
    <source>
        <strain evidence="2 3">JP610</strain>
    </source>
</reference>
<feature type="chain" id="PRO_5005539211" evidence="1">
    <location>
        <begin position="21"/>
        <end position="384"/>
    </location>
</feature>
<dbReference type="Proteomes" id="UP000054560">
    <property type="component" value="Unassembled WGS sequence"/>
</dbReference>
<accession>A0A0L0G3N7</accession>
<dbReference type="AlphaFoldDB" id="A0A0L0G3N7"/>
<protein>
    <submittedName>
        <fullName evidence="2">Uncharacterized protein</fullName>
    </submittedName>
</protein>
<evidence type="ECO:0000256" key="1">
    <source>
        <dbReference type="SAM" id="SignalP"/>
    </source>
</evidence>